<dbReference type="EMBL" id="WUUT01000001">
    <property type="protein sequence ID" value="MXR50907.1"/>
    <property type="molecule type" value="Genomic_DNA"/>
</dbReference>
<accession>A0A6B0T150</accession>
<keyword evidence="1" id="KW-0472">Membrane</keyword>
<feature type="transmembrane region" description="Helical" evidence="1">
    <location>
        <begin position="68"/>
        <end position="87"/>
    </location>
</feature>
<evidence type="ECO:0000313" key="3">
    <source>
        <dbReference type="Proteomes" id="UP000466535"/>
    </source>
</evidence>
<feature type="transmembrane region" description="Helical" evidence="1">
    <location>
        <begin position="139"/>
        <end position="159"/>
    </location>
</feature>
<keyword evidence="1" id="KW-0812">Transmembrane</keyword>
<evidence type="ECO:0000256" key="1">
    <source>
        <dbReference type="SAM" id="Phobius"/>
    </source>
</evidence>
<gene>
    <name evidence="2" type="ORF">GRX03_04700</name>
</gene>
<dbReference type="RefSeq" id="WP_159762993.1">
    <property type="nucleotide sequence ID" value="NZ_WUUT01000001.1"/>
</dbReference>
<sequence>MSKSLVGVDPNELDPFRAGTLLCCLAMAASYLLPWATVDGIGQRIGEGGVVNVSTTVQGSISAGQLGFFPELVVAVAVGAALVAALRWTAFWQFAVGVLGLGSGFAALIAWAVIDADGRSELVEIGPFAATPAAFDPAAGLWVAIFGSLGLIACGFAAATRTYVRIKELAE</sequence>
<dbReference type="Proteomes" id="UP000466535">
    <property type="component" value="Unassembled WGS sequence"/>
</dbReference>
<keyword evidence="3" id="KW-1185">Reference proteome</keyword>
<comment type="caution">
    <text evidence="2">The sequence shown here is derived from an EMBL/GenBank/DDBJ whole genome shotgun (WGS) entry which is preliminary data.</text>
</comment>
<proteinExistence type="predicted"/>
<reference evidence="2 3" key="1">
    <citation type="submission" date="2019-12" db="EMBL/GenBank/DDBJ databases">
        <title>Isolation and characterization of three novel carbon monoxide-oxidizing members of Halobacteria from salione crusts and soils.</title>
        <authorList>
            <person name="Myers M.R."/>
            <person name="King G.M."/>
        </authorList>
    </citation>
    <scope>NUCLEOTIDE SEQUENCE [LARGE SCALE GENOMIC DNA]</scope>
    <source>
        <strain evidence="2 3">WSH3</strain>
    </source>
</reference>
<organism evidence="2 3">
    <name type="scientific">Halovenus carboxidivorans</name>
    <dbReference type="NCBI Taxonomy" id="2692199"/>
    <lineage>
        <taxon>Archaea</taxon>
        <taxon>Methanobacteriati</taxon>
        <taxon>Methanobacteriota</taxon>
        <taxon>Stenosarchaea group</taxon>
        <taxon>Halobacteria</taxon>
        <taxon>Halobacteriales</taxon>
        <taxon>Haloarculaceae</taxon>
        <taxon>Halovenus</taxon>
    </lineage>
</organism>
<feature type="transmembrane region" description="Helical" evidence="1">
    <location>
        <begin position="94"/>
        <end position="114"/>
    </location>
</feature>
<protein>
    <submittedName>
        <fullName evidence="2">Uncharacterized protein</fullName>
    </submittedName>
</protein>
<dbReference type="AlphaFoldDB" id="A0A6B0T150"/>
<evidence type="ECO:0000313" key="2">
    <source>
        <dbReference type="EMBL" id="MXR50907.1"/>
    </source>
</evidence>
<name>A0A6B0T150_9EURY</name>
<keyword evidence="1" id="KW-1133">Transmembrane helix</keyword>